<dbReference type="GeneID" id="104609385"/>
<sequence>MSKPSRFDHLYVDDFYFSALSNADEEIFPISDEKYAEELQLQEALMSSVVSCQTAVAVEVAVHRSLKPIEKPKLVRVEAGESSKGFCEICMDEKPRGEMFRSKTCSHSYCSDCISKHVAAKVQESINVVRCPGSNCTGVLEPDLCRSIIPAELFDRWSSALCESLILGSNSLYCPFNDCSALLVDDGGVIVRESECPNCRRLFCAHCKVPWHSGVGCEEFERLNKDDRKKEDLMMMELAKSKKWKRCPQCKFFVEKRDGCLHITCRCKFEFCYGCGSGWSDTHAGCQTKDCTFRE</sequence>
<dbReference type="InterPro" id="IPR002867">
    <property type="entry name" value="IBR_dom"/>
</dbReference>
<dbReference type="eggNOG" id="KOG1812">
    <property type="taxonomic scope" value="Eukaryota"/>
</dbReference>
<evidence type="ECO:0000256" key="4">
    <source>
        <dbReference type="ARBA" id="ARBA00005884"/>
    </source>
</evidence>
<dbReference type="OMA" id="CMVAAEM"/>
<comment type="catalytic activity">
    <reaction evidence="1">
        <text>[E2 ubiquitin-conjugating enzyme]-S-ubiquitinyl-L-cysteine + [acceptor protein]-L-lysine = [E2 ubiquitin-conjugating enzyme]-L-cysteine + [acceptor protein]-N(6)-ubiquitinyl-L-lysine.</text>
        <dbReference type="EC" id="2.3.2.31"/>
    </reaction>
</comment>
<name>A0A1U8B078_NELNU</name>
<accession>A0A1U8B078</accession>
<dbReference type="InterPro" id="IPR017907">
    <property type="entry name" value="Znf_RING_CS"/>
</dbReference>
<evidence type="ECO:0000313" key="13">
    <source>
        <dbReference type="RefSeq" id="XP_010273982.1"/>
    </source>
</evidence>
<dbReference type="SMART" id="SM00184">
    <property type="entry name" value="RING"/>
    <property type="match status" value="1"/>
</dbReference>
<dbReference type="GO" id="GO:0006511">
    <property type="term" value="P:ubiquitin-dependent protein catabolic process"/>
    <property type="evidence" value="ECO:0000318"/>
    <property type="project" value="GO_Central"/>
</dbReference>
<organism evidence="12 13">
    <name type="scientific">Nelumbo nucifera</name>
    <name type="common">Sacred lotus</name>
    <dbReference type="NCBI Taxonomy" id="4432"/>
    <lineage>
        <taxon>Eukaryota</taxon>
        <taxon>Viridiplantae</taxon>
        <taxon>Streptophyta</taxon>
        <taxon>Embryophyta</taxon>
        <taxon>Tracheophyta</taxon>
        <taxon>Spermatophyta</taxon>
        <taxon>Magnoliopsida</taxon>
        <taxon>Proteales</taxon>
        <taxon>Nelumbonaceae</taxon>
        <taxon>Nelumbo</taxon>
    </lineage>
</organism>
<keyword evidence="12" id="KW-1185">Reference proteome</keyword>
<evidence type="ECO:0000256" key="5">
    <source>
        <dbReference type="ARBA" id="ARBA00012251"/>
    </source>
</evidence>
<dbReference type="InterPro" id="IPR031127">
    <property type="entry name" value="E3_UB_ligase_RBR"/>
</dbReference>
<reference evidence="13" key="1">
    <citation type="submission" date="2025-08" db="UniProtKB">
        <authorList>
            <consortium name="RefSeq"/>
        </authorList>
    </citation>
    <scope>IDENTIFICATION</scope>
</reference>
<dbReference type="RefSeq" id="XP_010273982.1">
    <property type="nucleotide sequence ID" value="XM_010275680.1"/>
</dbReference>
<dbReference type="FunFam" id="3.30.40.10:FF:000230">
    <property type="entry name" value="RBR-type E3 ubiquitin transferase"/>
    <property type="match status" value="1"/>
</dbReference>
<dbReference type="GO" id="GO:0061630">
    <property type="term" value="F:ubiquitin protein ligase activity"/>
    <property type="evidence" value="ECO:0000318"/>
    <property type="project" value="GO_Central"/>
</dbReference>
<dbReference type="CDD" id="cd22584">
    <property type="entry name" value="Rcat_RBR_unk"/>
    <property type="match status" value="1"/>
</dbReference>
<dbReference type="GO" id="GO:0000151">
    <property type="term" value="C:ubiquitin ligase complex"/>
    <property type="evidence" value="ECO:0000318"/>
    <property type="project" value="GO_Central"/>
</dbReference>
<dbReference type="Gene3D" id="1.20.120.1750">
    <property type="match status" value="1"/>
</dbReference>
<gene>
    <name evidence="13" type="primary">LOC104609385</name>
</gene>
<protein>
    <recommendedName>
        <fullName evidence="5">RBR-type E3 ubiquitin transferase</fullName>
        <ecNumber evidence="5">2.3.2.31</ecNumber>
    </recommendedName>
</protein>
<dbReference type="CDD" id="cd22582">
    <property type="entry name" value="BRcat_RBR_unk"/>
    <property type="match status" value="1"/>
</dbReference>
<dbReference type="STRING" id="4432.A0A1U8B078"/>
<evidence type="ECO:0000256" key="2">
    <source>
        <dbReference type="ARBA" id="ARBA00001947"/>
    </source>
</evidence>
<dbReference type="EC" id="2.3.2.31" evidence="5"/>
<dbReference type="FunCoup" id="A0A1U8B078">
    <property type="interactions" value="304"/>
</dbReference>
<dbReference type="Proteomes" id="UP000189703">
    <property type="component" value="Unplaced"/>
</dbReference>
<keyword evidence="6" id="KW-0808">Transferase</keyword>
<dbReference type="KEGG" id="nnu:104609385"/>
<dbReference type="GO" id="GO:0005737">
    <property type="term" value="C:cytoplasm"/>
    <property type="evidence" value="ECO:0000318"/>
    <property type="project" value="GO_Central"/>
</dbReference>
<dbReference type="SMART" id="SM00647">
    <property type="entry name" value="IBR"/>
    <property type="match status" value="2"/>
</dbReference>
<dbReference type="InterPro" id="IPR013083">
    <property type="entry name" value="Znf_RING/FYVE/PHD"/>
</dbReference>
<dbReference type="InterPro" id="IPR018957">
    <property type="entry name" value="Znf_C3HC4_RING-type"/>
</dbReference>
<keyword evidence="9" id="KW-0863">Zinc-finger</keyword>
<comment type="function">
    <text evidence="3">Might act as an E3 ubiquitin-protein ligase, or as part of E3 complex, which accepts ubiquitin from specific E2 ubiquitin-conjugating enzymes and then transfers it to substrates.</text>
</comment>
<dbReference type="Pfam" id="PF00097">
    <property type="entry name" value="zf-C3HC4"/>
    <property type="match status" value="1"/>
</dbReference>
<evidence type="ECO:0000256" key="9">
    <source>
        <dbReference type="ARBA" id="ARBA00022771"/>
    </source>
</evidence>
<dbReference type="InterPro" id="IPR001841">
    <property type="entry name" value="Znf_RING"/>
</dbReference>
<evidence type="ECO:0000256" key="10">
    <source>
        <dbReference type="ARBA" id="ARBA00022786"/>
    </source>
</evidence>
<evidence type="ECO:0000256" key="6">
    <source>
        <dbReference type="ARBA" id="ARBA00022679"/>
    </source>
</evidence>
<evidence type="ECO:0000313" key="12">
    <source>
        <dbReference type="Proteomes" id="UP000189703"/>
    </source>
</evidence>
<keyword evidence="10" id="KW-0833">Ubl conjugation pathway</keyword>
<dbReference type="GO" id="GO:0031624">
    <property type="term" value="F:ubiquitin conjugating enzyme binding"/>
    <property type="evidence" value="ECO:0000318"/>
    <property type="project" value="GO_Central"/>
</dbReference>
<dbReference type="PROSITE" id="PS00518">
    <property type="entry name" value="ZF_RING_1"/>
    <property type="match status" value="1"/>
</dbReference>
<comment type="similarity">
    <text evidence="4">Belongs to the RBR family. Ariadne subfamily.</text>
</comment>
<keyword evidence="11" id="KW-0862">Zinc</keyword>
<proteinExistence type="inferred from homology"/>
<evidence type="ECO:0000256" key="11">
    <source>
        <dbReference type="ARBA" id="ARBA00022833"/>
    </source>
</evidence>
<evidence type="ECO:0000256" key="8">
    <source>
        <dbReference type="ARBA" id="ARBA00022737"/>
    </source>
</evidence>
<dbReference type="InterPro" id="IPR044066">
    <property type="entry name" value="TRIAD_supradom"/>
</dbReference>
<comment type="cofactor">
    <cofactor evidence="2">
        <name>Zn(2+)</name>
        <dbReference type="ChEBI" id="CHEBI:29105"/>
    </cofactor>
</comment>
<dbReference type="FunFam" id="1.20.120.1750:FF:000018">
    <property type="entry name" value="RBR-type E3 ubiquitin transferase"/>
    <property type="match status" value="1"/>
</dbReference>
<keyword evidence="8" id="KW-0677">Repeat</keyword>
<dbReference type="OrthoDB" id="10009520at2759"/>
<dbReference type="AlphaFoldDB" id="A0A1U8B078"/>
<dbReference type="GO" id="GO:0016567">
    <property type="term" value="P:protein ubiquitination"/>
    <property type="evidence" value="ECO:0007669"/>
    <property type="project" value="InterPro"/>
</dbReference>
<evidence type="ECO:0000256" key="1">
    <source>
        <dbReference type="ARBA" id="ARBA00001798"/>
    </source>
</evidence>
<dbReference type="PANTHER" id="PTHR11685">
    <property type="entry name" value="RBR FAMILY RING FINGER AND IBR DOMAIN-CONTAINING"/>
    <property type="match status" value="1"/>
</dbReference>
<dbReference type="SUPFAM" id="SSF57850">
    <property type="entry name" value="RING/U-box"/>
    <property type="match status" value="3"/>
</dbReference>
<evidence type="ECO:0000256" key="3">
    <source>
        <dbReference type="ARBA" id="ARBA00003976"/>
    </source>
</evidence>
<dbReference type="Gene3D" id="3.30.40.10">
    <property type="entry name" value="Zinc/RING finger domain, C3HC4 (zinc finger)"/>
    <property type="match status" value="1"/>
</dbReference>
<dbReference type="Pfam" id="PF01485">
    <property type="entry name" value="IBR"/>
    <property type="match status" value="2"/>
</dbReference>
<keyword evidence="7" id="KW-0479">Metal-binding</keyword>
<dbReference type="GO" id="GO:0008270">
    <property type="term" value="F:zinc ion binding"/>
    <property type="evidence" value="ECO:0007669"/>
    <property type="project" value="UniProtKB-KW"/>
</dbReference>
<evidence type="ECO:0000256" key="7">
    <source>
        <dbReference type="ARBA" id="ARBA00022723"/>
    </source>
</evidence>
<dbReference type="PROSITE" id="PS51873">
    <property type="entry name" value="TRIAD"/>
    <property type="match status" value="1"/>
</dbReference>
<dbReference type="PROSITE" id="PS50089">
    <property type="entry name" value="ZF_RING_2"/>
    <property type="match status" value="1"/>
</dbReference>